<evidence type="ECO:0000313" key="1">
    <source>
        <dbReference type="EMBL" id="KAK5895507.1"/>
    </source>
</evidence>
<name>A0AAN8GYS3_CHAGU</name>
<comment type="caution">
    <text evidence="1">The sequence shown here is derived from an EMBL/GenBank/DDBJ whole genome shotgun (WGS) entry which is preliminary data.</text>
</comment>
<evidence type="ECO:0000313" key="2">
    <source>
        <dbReference type="Proteomes" id="UP001331515"/>
    </source>
</evidence>
<protein>
    <submittedName>
        <fullName evidence="1">Uncharacterized protein</fullName>
    </submittedName>
</protein>
<gene>
    <name evidence="1" type="ORF">CgunFtcFv8_009195</name>
</gene>
<sequence length="140" mass="15322">MTPAEERPPKRPPPRSPLMNMHVSLKASRLHLHSASEPLEAWSRAHHVSAHVTTLCSDCLCLLPGERGLGFVVFSLQLFCADRLKGRSLLPDRMIHGWQPLLSINACKVVVKAARHVQLRISTSSAGQERTGGQGGAAYE</sequence>
<proteinExistence type="predicted"/>
<dbReference type="AlphaFoldDB" id="A0AAN8GYS3"/>
<accession>A0AAN8GYS3</accession>
<reference evidence="1 2" key="1">
    <citation type="journal article" date="2023" name="Mol. Biol. Evol.">
        <title>Genomics of Secondarily Temperate Adaptation in the Only Non-Antarctic Icefish.</title>
        <authorList>
            <person name="Rivera-Colon A.G."/>
            <person name="Rayamajhi N."/>
            <person name="Minhas B.F."/>
            <person name="Madrigal G."/>
            <person name="Bilyk K.T."/>
            <person name="Yoon V."/>
            <person name="Hune M."/>
            <person name="Gregory S."/>
            <person name="Cheng C.H.C."/>
            <person name="Catchen J.M."/>
        </authorList>
    </citation>
    <scope>NUCLEOTIDE SEQUENCE [LARGE SCALE GENOMIC DNA]</scope>
    <source>
        <tissue evidence="1">White muscle</tissue>
    </source>
</reference>
<organism evidence="1 2">
    <name type="scientific">Champsocephalus gunnari</name>
    <name type="common">Mackerel icefish</name>
    <dbReference type="NCBI Taxonomy" id="52237"/>
    <lineage>
        <taxon>Eukaryota</taxon>
        <taxon>Metazoa</taxon>
        <taxon>Chordata</taxon>
        <taxon>Craniata</taxon>
        <taxon>Vertebrata</taxon>
        <taxon>Euteleostomi</taxon>
        <taxon>Actinopterygii</taxon>
        <taxon>Neopterygii</taxon>
        <taxon>Teleostei</taxon>
        <taxon>Neoteleostei</taxon>
        <taxon>Acanthomorphata</taxon>
        <taxon>Eupercaria</taxon>
        <taxon>Perciformes</taxon>
        <taxon>Notothenioidei</taxon>
        <taxon>Channichthyidae</taxon>
        <taxon>Champsocephalus</taxon>
    </lineage>
</organism>
<dbReference type="EMBL" id="JAURVH010001534">
    <property type="protein sequence ID" value="KAK5895507.1"/>
    <property type="molecule type" value="Genomic_DNA"/>
</dbReference>
<keyword evidence="2" id="KW-1185">Reference proteome</keyword>
<dbReference type="Proteomes" id="UP001331515">
    <property type="component" value="Unassembled WGS sequence"/>
</dbReference>